<dbReference type="AlphaFoldDB" id="A0A921FU07"/>
<dbReference type="InterPro" id="IPR022892">
    <property type="entry name" value="RNaseHI"/>
</dbReference>
<evidence type="ECO:0000313" key="13">
    <source>
        <dbReference type="Proteomes" id="UP000715651"/>
    </source>
</evidence>
<evidence type="ECO:0000256" key="1">
    <source>
        <dbReference type="ARBA" id="ARBA00000077"/>
    </source>
</evidence>
<keyword evidence="9" id="KW-0378">Hydrolase</keyword>
<dbReference type="Proteomes" id="UP000715651">
    <property type="component" value="Unassembled WGS sequence"/>
</dbReference>
<evidence type="ECO:0000256" key="9">
    <source>
        <dbReference type="ARBA" id="ARBA00022801"/>
    </source>
</evidence>
<accession>A0A921FU07</accession>
<evidence type="ECO:0000256" key="8">
    <source>
        <dbReference type="ARBA" id="ARBA00022759"/>
    </source>
</evidence>
<keyword evidence="6" id="KW-0540">Nuclease</keyword>
<evidence type="ECO:0000256" key="4">
    <source>
        <dbReference type="ARBA" id="ARBA00011245"/>
    </source>
</evidence>
<sequence>MPQNEVIVYTDGSALRNPAGPMGWAWWNMLTDERNYGGAMMGTNNIGELSAVLDVLRFHRSVKNLVIRSDSQYAINCSTTWVKGWVVKGWRKADKKPVNNLALVRAIYDEIEYKKSQGGSVRFEWVKGHAGHKGNEICDTLAHGFSSQLDELEKQASPAQPRTAHAGLGQASQHIYRATESGRMPLEGWAQLLHDGYIDSADVDPQVITQIEKYHFFE</sequence>
<proteinExistence type="inferred from homology"/>
<gene>
    <name evidence="12" type="ORF">K8U78_01020</name>
</gene>
<dbReference type="SUPFAM" id="SSF53098">
    <property type="entry name" value="Ribonuclease H-like"/>
    <property type="match status" value="1"/>
</dbReference>
<dbReference type="GO" id="GO:0004523">
    <property type="term" value="F:RNA-DNA hybrid ribonuclease activity"/>
    <property type="evidence" value="ECO:0007669"/>
    <property type="project" value="UniProtKB-EC"/>
</dbReference>
<dbReference type="InterPro" id="IPR036397">
    <property type="entry name" value="RNaseH_sf"/>
</dbReference>
<comment type="similarity">
    <text evidence="3">Belongs to the RNase H family.</text>
</comment>
<dbReference type="CDD" id="cd09278">
    <property type="entry name" value="RNase_HI_prokaryote_like"/>
    <property type="match status" value="1"/>
</dbReference>
<dbReference type="PROSITE" id="PS50879">
    <property type="entry name" value="RNASE_H_1"/>
    <property type="match status" value="1"/>
</dbReference>
<dbReference type="GO" id="GO:0003676">
    <property type="term" value="F:nucleic acid binding"/>
    <property type="evidence" value="ECO:0007669"/>
    <property type="project" value="InterPro"/>
</dbReference>
<dbReference type="Gene3D" id="3.30.420.10">
    <property type="entry name" value="Ribonuclease H-like superfamily/Ribonuclease H"/>
    <property type="match status" value="1"/>
</dbReference>
<dbReference type="GO" id="GO:0046872">
    <property type="term" value="F:metal ion binding"/>
    <property type="evidence" value="ECO:0007669"/>
    <property type="project" value="UniProtKB-KW"/>
</dbReference>
<dbReference type="GO" id="GO:0043137">
    <property type="term" value="P:DNA replication, removal of RNA primer"/>
    <property type="evidence" value="ECO:0007669"/>
    <property type="project" value="TreeGrafter"/>
</dbReference>
<keyword evidence="7" id="KW-0479">Metal-binding</keyword>
<dbReference type="EC" id="3.1.26.4" evidence="5"/>
<dbReference type="PANTHER" id="PTHR10642:SF26">
    <property type="entry name" value="RIBONUCLEASE H1"/>
    <property type="match status" value="1"/>
</dbReference>
<evidence type="ECO:0000256" key="5">
    <source>
        <dbReference type="ARBA" id="ARBA00012180"/>
    </source>
</evidence>
<reference evidence="12" key="1">
    <citation type="journal article" date="2021" name="PeerJ">
        <title>Extensive microbial diversity within the chicken gut microbiome revealed by metagenomics and culture.</title>
        <authorList>
            <person name="Gilroy R."/>
            <person name="Ravi A."/>
            <person name="Getino M."/>
            <person name="Pursley I."/>
            <person name="Horton D.L."/>
            <person name="Alikhan N.F."/>
            <person name="Baker D."/>
            <person name="Gharbi K."/>
            <person name="Hall N."/>
            <person name="Watson M."/>
            <person name="Adriaenssens E.M."/>
            <person name="Foster-Nyarko E."/>
            <person name="Jarju S."/>
            <person name="Secka A."/>
            <person name="Antonio M."/>
            <person name="Oren A."/>
            <person name="Chaudhuri R.R."/>
            <person name="La Ragione R."/>
            <person name="Hildebrand F."/>
            <person name="Pallen M.J."/>
        </authorList>
    </citation>
    <scope>NUCLEOTIDE SEQUENCE</scope>
    <source>
        <strain evidence="12">578</strain>
    </source>
</reference>
<reference evidence="12" key="2">
    <citation type="submission" date="2021-09" db="EMBL/GenBank/DDBJ databases">
        <authorList>
            <person name="Gilroy R."/>
        </authorList>
    </citation>
    <scope>NUCLEOTIDE SEQUENCE</scope>
    <source>
        <strain evidence="12">578</strain>
    </source>
</reference>
<dbReference type="InterPro" id="IPR012337">
    <property type="entry name" value="RNaseH-like_sf"/>
</dbReference>
<keyword evidence="8" id="KW-0255">Endonuclease</keyword>
<evidence type="ECO:0000256" key="7">
    <source>
        <dbReference type="ARBA" id="ARBA00022723"/>
    </source>
</evidence>
<dbReference type="InterPro" id="IPR002156">
    <property type="entry name" value="RNaseH_domain"/>
</dbReference>
<comment type="cofactor">
    <cofactor evidence="2">
        <name>Mg(2+)</name>
        <dbReference type="ChEBI" id="CHEBI:18420"/>
    </cofactor>
</comment>
<dbReference type="InterPro" id="IPR050092">
    <property type="entry name" value="RNase_H"/>
</dbReference>
<protein>
    <recommendedName>
        <fullName evidence="5">ribonuclease H</fullName>
        <ecNumber evidence="5">3.1.26.4</ecNumber>
    </recommendedName>
</protein>
<dbReference type="EMBL" id="DYWK01000002">
    <property type="protein sequence ID" value="HJF17746.1"/>
    <property type="molecule type" value="Genomic_DNA"/>
</dbReference>
<dbReference type="Pfam" id="PF00075">
    <property type="entry name" value="RNase_H"/>
    <property type="match status" value="1"/>
</dbReference>
<comment type="catalytic activity">
    <reaction evidence="1">
        <text>Endonucleolytic cleavage to 5'-phosphomonoester.</text>
        <dbReference type="EC" id="3.1.26.4"/>
    </reaction>
</comment>
<evidence type="ECO:0000256" key="10">
    <source>
        <dbReference type="ARBA" id="ARBA00022842"/>
    </source>
</evidence>
<comment type="subunit">
    <text evidence="4">Monomer.</text>
</comment>
<evidence type="ECO:0000313" key="12">
    <source>
        <dbReference type="EMBL" id="HJF17746.1"/>
    </source>
</evidence>
<organism evidence="12 13">
    <name type="scientific">Aeriscardovia aeriphila</name>
    <dbReference type="NCBI Taxonomy" id="218139"/>
    <lineage>
        <taxon>Bacteria</taxon>
        <taxon>Bacillati</taxon>
        <taxon>Actinomycetota</taxon>
        <taxon>Actinomycetes</taxon>
        <taxon>Bifidobacteriales</taxon>
        <taxon>Bifidobacteriaceae</taxon>
        <taxon>Aeriscardovia</taxon>
    </lineage>
</organism>
<evidence type="ECO:0000259" key="11">
    <source>
        <dbReference type="PROSITE" id="PS50879"/>
    </source>
</evidence>
<feature type="domain" description="RNase H type-1" evidence="11">
    <location>
        <begin position="2"/>
        <end position="147"/>
    </location>
</feature>
<evidence type="ECO:0000256" key="3">
    <source>
        <dbReference type="ARBA" id="ARBA00005300"/>
    </source>
</evidence>
<evidence type="ECO:0000256" key="6">
    <source>
        <dbReference type="ARBA" id="ARBA00022722"/>
    </source>
</evidence>
<name>A0A921FU07_9BIFI</name>
<evidence type="ECO:0000256" key="2">
    <source>
        <dbReference type="ARBA" id="ARBA00001946"/>
    </source>
</evidence>
<keyword evidence="10" id="KW-0460">Magnesium</keyword>
<comment type="caution">
    <text evidence="12">The sequence shown here is derived from an EMBL/GenBank/DDBJ whole genome shotgun (WGS) entry which is preliminary data.</text>
</comment>
<dbReference type="PANTHER" id="PTHR10642">
    <property type="entry name" value="RIBONUCLEASE H1"/>
    <property type="match status" value="1"/>
</dbReference>